<proteinExistence type="predicted"/>
<gene>
    <name evidence="1" type="ORF">ED733_002543</name>
</gene>
<evidence type="ECO:0000313" key="1">
    <source>
        <dbReference type="EMBL" id="TWU74043.1"/>
    </source>
</evidence>
<dbReference type="AlphaFoldDB" id="A0A5C6GDU6"/>
<dbReference type="Gene3D" id="3.40.50.150">
    <property type="entry name" value="Vaccinia Virus protein VP39"/>
    <property type="match status" value="1"/>
</dbReference>
<evidence type="ECO:0000313" key="2">
    <source>
        <dbReference type="Proteomes" id="UP000317257"/>
    </source>
</evidence>
<organism evidence="1 2">
    <name type="scientific">Metarhizium rileyi (strain RCEF 4871)</name>
    <name type="common">Nomuraea rileyi</name>
    <dbReference type="NCBI Taxonomy" id="1649241"/>
    <lineage>
        <taxon>Eukaryota</taxon>
        <taxon>Fungi</taxon>
        <taxon>Dikarya</taxon>
        <taxon>Ascomycota</taxon>
        <taxon>Pezizomycotina</taxon>
        <taxon>Sordariomycetes</taxon>
        <taxon>Hypocreomycetidae</taxon>
        <taxon>Hypocreales</taxon>
        <taxon>Clavicipitaceae</taxon>
        <taxon>Metarhizium</taxon>
    </lineage>
</organism>
<evidence type="ECO:0008006" key="3">
    <source>
        <dbReference type="Google" id="ProtNLM"/>
    </source>
</evidence>
<accession>A0A5C6GDU6</accession>
<reference evidence="2" key="1">
    <citation type="submission" date="2018-12" db="EMBL/GenBank/DDBJ databases">
        <title>The complete genome of Metarhizium rileyi, a key fungal pathogen of Lepidoptera.</title>
        <authorList>
            <person name="Binneck E."/>
            <person name="Lastra C.C.L."/>
            <person name="Sosa-Gomez D.R."/>
        </authorList>
    </citation>
    <scope>NUCLEOTIDE SEQUENCE [LARGE SCALE GENOMIC DNA]</scope>
    <source>
        <strain evidence="2">Cep018-CH2</strain>
    </source>
</reference>
<comment type="caution">
    <text evidence="1">The sequence shown here is derived from an EMBL/GenBank/DDBJ whole genome shotgun (WGS) entry which is preliminary data.</text>
</comment>
<dbReference type="EMBL" id="SBHS01000013">
    <property type="protein sequence ID" value="TWU74043.1"/>
    <property type="molecule type" value="Genomic_DNA"/>
</dbReference>
<protein>
    <recommendedName>
        <fullName evidence="3">Methyltransferase type 11 domain-containing protein</fullName>
    </recommendedName>
</protein>
<name>A0A5C6GDU6_METRR</name>
<dbReference type="SUPFAM" id="SSF53335">
    <property type="entry name" value="S-adenosyl-L-methionine-dependent methyltransferases"/>
    <property type="match status" value="1"/>
</dbReference>
<dbReference type="Proteomes" id="UP000317257">
    <property type="component" value="Unassembled WGS sequence"/>
</dbReference>
<dbReference type="InterPro" id="IPR029063">
    <property type="entry name" value="SAM-dependent_MTases_sf"/>
</dbReference>
<sequence>MSRPIISDTAFDPVIASHQQQQAGLFLVQRSLIGGTWLCDVGTMLPPETRLVGFDIAPELYPPSHLLPSNVQLVPGDLLTSLPDSWTRNFDLVHQRFVFPGIPSEAFHDALCKLMECVKPGGWIQLVEPLAGENVSGPGPSAFAVLHRLANKFMKSSNIEQRITSRLQEGGFININVQMMDIVLGKSQQNKELDVRGRKTMRAALVNMSSMTNAKEMGMSDEEWGSLMERFDRDMMTFCIAVRHVIIWAQRPE</sequence>